<keyword evidence="1" id="KW-0645">Protease</keyword>
<comment type="similarity">
    <text evidence="6">Belongs to the UPF0758 family.</text>
</comment>
<dbReference type="InterPro" id="IPR010994">
    <property type="entry name" value="RuvA_2-like"/>
</dbReference>
<protein>
    <submittedName>
        <fullName evidence="8">DNA repair protein RadC</fullName>
    </submittedName>
</protein>
<keyword evidence="9" id="KW-1185">Reference proteome</keyword>
<evidence type="ECO:0000313" key="8">
    <source>
        <dbReference type="EMBL" id="MDN3576265.1"/>
    </source>
</evidence>
<dbReference type="SUPFAM" id="SSF102712">
    <property type="entry name" value="JAB1/MPN domain"/>
    <property type="match status" value="1"/>
</dbReference>
<evidence type="ECO:0000256" key="2">
    <source>
        <dbReference type="ARBA" id="ARBA00022723"/>
    </source>
</evidence>
<keyword evidence="5" id="KW-0482">Metalloprotease</keyword>
<dbReference type="CDD" id="cd08071">
    <property type="entry name" value="MPN_DUF2466"/>
    <property type="match status" value="1"/>
</dbReference>
<dbReference type="Pfam" id="PF04002">
    <property type="entry name" value="RadC"/>
    <property type="match status" value="1"/>
</dbReference>
<gene>
    <name evidence="8" type="primary">radC</name>
    <name evidence="8" type="ORF">QWZ03_05745</name>
</gene>
<dbReference type="PANTHER" id="PTHR30471:SF3">
    <property type="entry name" value="UPF0758 PROTEIN YEES-RELATED"/>
    <property type="match status" value="1"/>
</dbReference>
<dbReference type="InterPro" id="IPR025657">
    <property type="entry name" value="RadC_JAB"/>
</dbReference>
<dbReference type="NCBIfam" id="NF000642">
    <property type="entry name" value="PRK00024.1"/>
    <property type="match status" value="1"/>
</dbReference>
<evidence type="ECO:0000256" key="5">
    <source>
        <dbReference type="ARBA" id="ARBA00023049"/>
    </source>
</evidence>
<dbReference type="Gene3D" id="3.40.140.10">
    <property type="entry name" value="Cytidine Deaminase, domain 2"/>
    <property type="match status" value="1"/>
</dbReference>
<dbReference type="PROSITE" id="PS01302">
    <property type="entry name" value="UPF0758"/>
    <property type="match status" value="1"/>
</dbReference>
<feature type="domain" description="MPN" evidence="7">
    <location>
        <begin position="102"/>
        <end position="224"/>
    </location>
</feature>
<dbReference type="PANTHER" id="PTHR30471">
    <property type="entry name" value="DNA REPAIR PROTEIN RADC"/>
    <property type="match status" value="1"/>
</dbReference>
<dbReference type="InterPro" id="IPR020891">
    <property type="entry name" value="UPF0758_CS"/>
</dbReference>
<evidence type="ECO:0000256" key="3">
    <source>
        <dbReference type="ARBA" id="ARBA00022801"/>
    </source>
</evidence>
<dbReference type="NCBIfam" id="TIGR00608">
    <property type="entry name" value="radc"/>
    <property type="match status" value="1"/>
</dbReference>
<keyword evidence="4" id="KW-0862">Zinc</keyword>
<dbReference type="Gene3D" id="1.10.150.20">
    <property type="entry name" value="5' to 3' exonuclease, C-terminal subdomain"/>
    <property type="match status" value="1"/>
</dbReference>
<evidence type="ECO:0000259" key="7">
    <source>
        <dbReference type="PROSITE" id="PS50249"/>
    </source>
</evidence>
<evidence type="ECO:0000256" key="1">
    <source>
        <dbReference type="ARBA" id="ARBA00022670"/>
    </source>
</evidence>
<keyword evidence="3" id="KW-0378">Hydrolase</keyword>
<proteinExistence type="inferred from homology"/>
<dbReference type="PROSITE" id="PS50249">
    <property type="entry name" value="MPN"/>
    <property type="match status" value="1"/>
</dbReference>
<name>A0ABT8B362_9NEIS</name>
<dbReference type="RefSeq" id="WP_290331848.1">
    <property type="nucleotide sequence ID" value="NZ_JAUFPU010000004.1"/>
</dbReference>
<dbReference type="SUPFAM" id="SSF47781">
    <property type="entry name" value="RuvA domain 2-like"/>
    <property type="match status" value="1"/>
</dbReference>
<comment type="caution">
    <text evidence="8">The sequence shown here is derived from an EMBL/GenBank/DDBJ whole genome shotgun (WGS) entry which is preliminary data.</text>
</comment>
<dbReference type="Pfam" id="PF20582">
    <property type="entry name" value="UPF0758_N"/>
    <property type="match status" value="1"/>
</dbReference>
<reference evidence="8" key="2">
    <citation type="submission" date="2023-06" db="EMBL/GenBank/DDBJ databases">
        <authorList>
            <person name="Lucena T."/>
            <person name="Sun Q."/>
        </authorList>
    </citation>
    <scope>NUCLEOTIDE SEQUENCE</scope>
    <source>
        <strain evidence="8">CECT 7703</strain>
    </source>
</reference>
<accession>A0ABT8B362</accession>
<sequence length="224" mass="24716">MPITDWPTDERPREKLLQHGASSLSDAELLAIFLRVGIPGKNAVDLARELLQHFGSLTELFDASLTELCRIPGMGAAKYSQLQAILEMSRRALGEQLSRPQALSQPAAVRDYLRLWLGGEDRECFGALFMDTQHGLISAEVLFRGTLDQASVHPREIARRALQLNAGALIIAHNHPSGVSQPSEADLHLTRTVKQALSLLDIRLLDHFVVTRHGSHSLAEHGQM</sequence>
<evidence type="ECO:0000256" key="6">
    <source>
        <dbReference type="RuleBase" id="RU003797"/>
    </source>
</evidence>
<evidence type="ECO:0000313" key="9">
    <source>
        <dbReference type="Proteomes" id="UP001180081"/>
    </source>
</evidence>
<dbReference type="InterPro" id="IPR001405">
    <property type="entry name" value="UPF0758"/>
</dbReference>
<dbReference type="EMBL" id="JAUFPU010000004">
    <property type="protein sequence ID" value="MDN3576265.1"/>
    <property type="molecule type" value="Genomic_DNA"/>
</dbReference>
<dbReference type="InterPro" id="IPR037518">
    <property type="entry name" value="MPN"/>
</dbReference>
<reference evidence="8" key="1">
    <citation type="journal article" date="2014" name="Int. J. Syst. Evol. Microbiol.">
        <title>Complete genome of a new Firmicutes species belonging to the dominant human colonic microbiota ('Ruminococcus bicirculans') reveals two chromosomes and a selective capacity to utilize plant glucans.</title>
        <authorList>
            <consortium name="NISC Comparative Sequencing Program"/>
            <person name="Wegmann U."/>
            <person name="Louis P."/>
            <person name="Goesmann A."/>
            <person name="Henrissat B."/>
            <person name="Duncan S.H."/>
            <person name="Flint H.J."/>
        </authorList>
    </citation>
    <scope>NUCLEOTIDE SEQUENCE</scope>
    <source>
        <strain evidence="8">CECT 7703</strain>
    </source>
</reference>
<evidence type="ECO:0000256" key="4">
    <source>
        <dbReference type="ARBA" id="ARBA00022833"/>
    </source>
</evidence>
<dbReference type="Proteomes" id="UP001180081">
    <property type="component" value="Unassembled WGS sequence"/>
</dbReference>
<organism evidence="8 9">
    <name type="scientific">Chitinimonas viridis</name>
    <dbReference type="NCBI Taxonomy" id="664880"/>
    <lineage>
        <taxon>Bacteria</taxon>
        <taxon>Pseudomonadati</taxon>
        <taxon>Pseudomonadota</taxon>
        <taxon>Betaproteobacteria</taxon>
        <taxon>Neisseriales</taxon>
        <taxon>Chitinibacteraceae</taxon>
        <taxon>Chitinimonas</taxon>
    </lineage>
</organism>
<keyword evidence="2" id="KW-0479">Metal-binding</keyword>
<dbReference type="InterPro" id="IPR046778">
    <property type="entry name" value="UPF0758_N"/>
</dbReference>